<sequence>MTTTLRAQIVTGVPCYEWGKYYASPVSCSVFYICAPIVSVLYAYECPPGMHFNPSTGIL</sequence>
<evidence type="ECO:0000313" key="3">
    <source>
        <dbReference type="EMBL" id="MFN0291080.1"/>
    </source>
</evidence>
<keyword evidence="1" id="KW-0472">Membrane</keyword>
<dbReference type="RefSeq" id="WP_394347862.1">
    <property type="nucleotide sequence ID" value="NZ_SRMP02000009.1"/>
</dbReference>
<evidence type="ECO:0000313" key="4">
    <source>
        <dbReference type="Proteomes" id="UP001517367"/>
    </source>
</evidence>
<dbReference type="Proteomes" id="UP001517367">
    <property type="component" value="Unassembled WGS sequence"/>
</dbReference>
<proteinExistence type="predicted"/>
<feature type="domain" description="Chitin-binding type-2" evidence="2">
    <location>
        <begin position="12"/>
        <end position="59"/>
    </location>
</feature>
<evidence type="ECO:0000259" key="2">
    <source>
        <dbReference type="PROSITE" id="PS50940"/>
    </source>
</evidence>
<protein>
    <submittedName>
        <fullName evidence="3">Chitin binding peritrophin-A domain-containing protein</fullName>
    </submittedName>
</protein>
<gene>
    <name evidence="3" type="ORF">E5L68_006735</name>
</gene>
<dbReference type="Pfam" id="PF01607">
    <property type="entry name" value="CBM_14"/>
    <property type="match status" value="1"/>
</dbReference>
<dbReference type="SUPFAM" id="SSF57625">
    <property type="entry name" value="Invertebrate chitin-binding proteins"/>
    <property type="match status" value="1"/>
</dbReference>
<dbReference type="EMBL" id="SRMP02000009">
    <property type="protein sequence ID" value="MFN0291080.1"/>
    <property type="molecule type" value="Genomic_DNA"/>
</dbReference>
<dbReference type="Gene3D" id="2.170.140.10">
    <property type="entry name" value="Chitin binding domain"/>
    <property type="match status" value="1"/>
</dbReference>
<feature type="transmembrane region" description="Helical" evidence="1">
    <location>
        <begin position="21"/>
        <end position="44"/>
    </location>
</feature>
<dbReference type="InterPro" id="IPR036508">
    <property type="entry name" value="Chitin-bd_dom_sf"/>
</dbReference>
<keyword evidence="1" id="KW-0812">Transmembrane</keyword>
<dbReference type="InterPro" id="IPR002557">
    <property type="entry name" value="Chitin-bd_dom"/>
</dbReference>
<comment type="caution">
    <text evidence="3">The sequence shown here is derived from an EMBL/GenBank/DDBJ whole genome shotgun (WGS) entry which is preliminary data.</text>
</comment>
<organism evidence="3 4">
    <name type="scientific">Pedobacter helvus</name>
    <dbReference type="NCBI Taxonomy" id="2563444"/>
    <lineage>
        <taxon>Bacteria</taxon>
        <taxon>Pseudomonadati</taxon>
        <taxon>Bacteroidota</taxon>
        <taxon>Sphingobacteriia</taxon>
        <taxon>Sphingobacteriales</taxon>
        <taxon>Sphingobacteriaceae</taxon>
        <taxon>Pedobacter</taxon>
    </lineage>
</organism>
<keyword evidence="1" id="KW-1133">Transmembrane helix</keyword>
<keyword evidence="4" id="KW-1185">Reference proteome</keyword>
<dbReference type="PROSITE" id="PS50940">
    <property type="entry name" value="CHIT_BIND_II"/>
    <property type="match status" value="1"/>
</dbReference>
<evidence type="ECO:0000256" key="1">
    <source>
        <dbReference type="SAM" id="Phobius"/>
    </source>
</evidence>
<accession>A0ABW9JFJ7</accession>
<reference evidence="3 4" key="1">
    <citation type="submission" date="2024-12" db="EMBL/GenBank/DDBJ databases">
        <authorList>
            <person name="Hu S."/>
        </authorList>
    </citation>
    <scope>NUCLEOTIDE SEQUENCE [LARGE SCALE GENOMIC DNA]</scope>
    <source>
        <strain evidence="3 4">P-25</strain>
    </source>
</reference>
<name>A0ABW9JFJ7_9SPHI</name>